<dbReference type="GeneTree" id="ENSGT00940000175691"/>
<dbReference type="Proteomes" id="UP000694395">
    <property type="component" value="Chromosome 14"/>
</dbReference>
<name>A0A8C7TNQ0_ONCMY</name>
<feature type="region of interest" description="Disordered" evidence="1">
    <location>
        <begin position="1"/>
        <end position="21"/>
    </location>
</feature>
<sequence>MAVEGKRGKKKKKKKRKTTRRLKTSLFHCLSAVKSDEFTGVNAEGVRVALLAARPDLIVVLNPQNPQSKSFEVMLGRKGSTRYVWSGIKKDPPRKLKFPEPEVLALEKALKTE</sequence>
<reference evidence="2" key="3">
    <citation type="submission" date="2025-09" db="UniProtKB">
        <authorList>
            <consortium name="Ensembl"/>
        </authorList>
    </citation>
    <scope>IDENTIFICATION</scope>
</reference>
<protein>
    <submittedName>
        <fullName evidence="2">Uncharacterized protein</fullName>
    </submittedName>
</protein>
<dbReference type="AlphaFoldDB" id="A0A8C7TNQ0"/>
<feature type="compositionally biased region" description="Basic residues" evidence="1">
    <location>
        <begin position="7"/>
        <end position="21"/>
    </location>
</feature>
<dbReference type="Ensembl" id="ENSOMYT00000088231.2">
    <property type="protein sequence ID" value="ENSOMYP00000080965.2"/>
    <property type="gene ID" value="ENSOMYG00000037481.2"/>
</dbReference>
<keyword evidence="3" id="KW-1185">Reference proteome</keyword>
<organism evidence="2 3">
    <name type="scientific">Oncorhynchus mykiss</name>
    <name type="common">Rainbow trout</name>
    <name type="synonym">Salmo gairdneri</name>
    <dbReference type="NCBI Taxonomy" id="8022"/>
    <lineage>
        <taxon>Eukaryota</taxon>
        <taxon>Metazoa</taxon>
        <taxon>Chordata</taxon>
        <taxon>Craniata</taxon>
        <taxon>Vertebrata</taxon>
        <taxon>Euteleostomi</taxon>
        <taxon>Actinopterygii</taxon>
        <taxon>Neopterygii</taxon>
        <taxon>Teleostei</taxon>
        <taxon>Protacanthopterygii</taxon>
        <taxon>Salmoniformes</taxon>
        <taxon>Salmonidae</taxon>
        <taxon>Salmoninae</taxon>
        <taxon>Oncorhynchus</taxon>
    </lineage>
</organism>
<accession>A0A8C7TNQ0</accession>
<evidence type="ECO:0000313" key="2">
    <source>
        <dbReference type="Ensembl" id="ENSOMYP00000080965.2"/>
    </source>
</evidence>
<proteinExistence type="predicted"/>
<evidence type="ECO:0000313" key="3">
    <source>
        <dbReference type="Proteomes" id="UP000694395"/>
    </source>
</evidence>
<reference evidence="2" key="1">
    <citation type="submission" date="2020-07" db="EMBL/GenBank/DDBJ databases">
        <title>A long reads based de novo assembly of the rainbow trout Arlee double haploid line genome.</title>
        <authorList>
            <person name="Gao G."/>
            <person name="Palti Y."/>
        </authorList>
    </citation>
    <scope>NUCLEOTIDE SEQUENCE [LARGE SCALE GENOMIC DNA]</scope>
</reference>
<evidence type="ECO:0000256" key="1">
    <source>
        <dbReference type="SAM" id="MobiDB-lite"/>
    </source>
</evidence>
<reference evidence="2" key="2">
    <citation type="submission" date="2025-08" db="UniProtKB">
        <authorList>
            <consortium name="Ensembl"/>
        </authorList>
    </citation>
    <scope>IDENTIFICATION</scope>
</reference>